<dbReference type="GO" id="GO:0004803">
    <property type="term" value="F:transposase activity"/>
    <property type="evidence" value="ECO:0007669"/>
    <property type="project" value="InterPro"/>
</dbReference>
<gene>
    <name evidence="2" type="ORF">DTA53_16795</name>
</gene>
<proteinExistence type="predicted"/>
<evidence type="ECO:0000259" key="1">
    <source>
        <dbReference type="Pfam" id="PF01526"/>
    </source>
</evidence>
<evidence type="ECO:0000313" key="2">
    <source>
        <dbReference type="EMBL" id="MJX48485.1"/>
    </source>
</evidence>
<dbReference type="InterPro" id="IPR002513">
    <property type="entry name" value="Tn3_Tnp_DDE_dom"/>
</dbReference>
<feature type="domain" description="Tn3 transposase DDE" evidence="1">
    <location>
        <begin position="16"/>
        <end position="63"/>
    </location>
</feature>
<dbReference type="GO" id="GO:0006313">
    <property type="term" value="P:DNA transposition"/>
    <property type="evidence" value="ECO:0007669"/>
    <property type="project" value="InterPro"/>
</dbReference>
<reference evidence="2" key="1">
    <citation type="submission" date="2018-07" db="EMBL/GenBank/DDBJ databases">
        <authorList>
            <consortium name="GenomeTrakr network: Whole genome sequencing for foodborne pathogen traceback"/>
        </authorList>
    </citation>
    <scope>NUCLEOTIDE SEQUENCE [LARGE SCALE GENOMIC DNA]</scope>
    <source>
        <strain evidence="2">FDA00013282</strain>
    </source>
</reference>
<dbReference type="EMBL" id="RTRY01000016">
    <property type="protein sequence ID" value="MJX48485.1"/>
    <property type="molecule type" value="Genomic_DNA"/>
</dbReference>
<protein>
    <recommendedName>
        <fullName evidence="1">Tn3 transposase DDE domain-containing protein</fullName>
    </recommendedName>
</protein>
<organism evidence="2">
    <name type="scientific">Salmonella enterica</name>
    <name type="common">Salmonella choleraesuis</name>
    <dbReference type="NCBI Taxonomy" id="28901"/>
    <lineage>
        <taxon>Bacteria</taxon>
        <taxon>Pseudomonadati</taxon>
        <taxon>Pseudomonadota</taxon>
        <taxon>Gammaproteobacteria</taxon>
        <taxon>Enterobacterales</taxon>
        <taxon>Enterobacteriaceae</taxon>
        <taxon>Salmonella</taxon>
    </lineage>
</organism>
<dbReference type="AlphaFoldDB" id="A0A403F5X7"/>
<dbReference type="Pfam" id="PF01526">
    <property type="entry name" value="DDE_Tnp_Tn3"/>
    <property type="match status" value="1"/>
</dbReference>
<sequence>MLDNNTSKIYRCIFVKRESRYAVARAICYGQKGETRKRYTDSQEEQLGALGLVTNAVVLWMTLDPLFFCGAERQLLFQKNKGNALVTKPGCDSAHIRHIPAKAIDGMNQKRITRS</sequence>
<comment type="caution">
    <text evidence="2">The sequence shown here is derived from an EMBL/GenBank/DDBJ whole genome shotgun (WGS) entry which is preliminary data.</text>
</comment>
<name>A0A403F5X7_SALER</name>
<dbReference type="Proteomes" id="UP000885264">
    <property type="component" value="Unassembled WGS sequence"/>
</dbReference>
<accession>A0A403F5X7</accession>